<reference evidence="5 6" key="1">
    <citation type="journal article" date="2015" name="Genome Biol.">
        <title>Comparative genomics of Steinernema reveals deeply conserved gene regulatory networks.</title>
        <authorList>
            <person name="Dillman A.R."/>
            <person name="Macchietto M."/>
            <person name="Porter C.F."/>
            <person name="Rogers A."/>
            <person name="Williams B."/>
            <person name="Antoshechkin I."/>
            <person name="Lee M.M."/>
            <person name="Goodwin Z."/>
            <person name="Lu X."/>
            <person name="Lewis E.E."/>
            <person name="Goodrich-Blair H."/>
            <person name="Stock S.P."/>
            <person name="Adams B.J."/>
            <person name="Sternberg P.W."/>
            <person name="Mortazavi A."/>
        </authorList>
    </citation>
    <scope>NUCLEOTIDE SEQUENCE [LARGE SCALE GENOMIC DNA]</scope>
    <source>
        <strain evidence="5 6">ALL</strain>
    </source>
</reference>
<reference evidence="5 6" key="2">
    <citation type="journal article" date="2019" name="G3 (Bethesda)">
        <title>Hybrid Assembly of the Genome of the Entomopathogenic Nematode Steinernema carpocapsae Identifies the X-Chromosome.</title>
        <authorList>
            <person name="Serra L."/>
            <person name="Macchietto M."/>
            <person name="Macias-Munoz A."/>
            <person name="McGill C.J."/>
            <person name="Rodriguez I.M."/>
            <person name="Rodriguez B."/>
            <person name="Murad R."/>
            <person name="Mortazavi A."/>
        </authorList>
    </citation>
    <scope>NUCLEOTIDE SEQUENCE [LARGE SCALE GENOMIC DNA]</scope>
    <source>
        <strain evidence="5 6">ALL</strain>
    </source>
</reference>
<evidence type="ECO:0000256" key="2">
    <source>
        <dbReference type="ARBA" id="ARBA00023163"/>
    </source>
</evidence>
<proteinExistence type="predicted"/>
<keyword evidence="3" id="KW-0675">Receptor</keyword>
<keyword evidence="2" id="KW-0804">Transcription</keyword>
<dbReference type="PROSITE" id="PS51843">
    <property type="entry name" value="NR_LBD"/>
    <property type="match status" value="1"/>
</dbReference>
<feature type="domain" description="NR LBD" evidence="4">
    <location>
        <begin position="60"/>
        <end position="304"/>
    </location>
</feature>
<name>A0A4U5M2V6_STECR</name>
<evidence type="ECO:0000259" key="4">
    <source>
        <dbReference type="PROSITE" id="PS51843"/>
    </source>
</evidence>
<dbReference type="Pfam" id="PF00104">
    <property type="entry name" value="Hormone_recep"/>
    <property type="match status" value="1"/>
</dbReference>
<organism evidence="5 6">
    <name type="scientific">Steinernema carpocapsae</name>
    <name type="common">Entomopathogenic nematode</name>
    <dbReference type="NCBI Taxonomy" id="34508"/>
    <lineage>
        <taxon>Eukaryota</taxon>
        <taxon>Metazoa</taxon>
        <taxon>Ecdysozoa</taxon>
        <taxon>Nematoda</taxon>
        <taxon>Chromadorea</taxon>
        <taxon>Rhabditida</taxon>
        <taxon>Tylenchina</taxon>
        <taxon>Panagrolaimomorpha</taxon>
        <taxon>Strongyloidoidea</taxon>
        <taxon>Steinernematidae</taxon>
        <taxon>Steinernema</taxon>
    </lineage>
</organism>
<dbReference type="Proteomes" id="UP000298663">
    <property type="component" value="Unassembled WGS sequence"/>
</dbReference>
<keyword evidence="6" id="KW-1185">Reference proteome</keyword>
<dbReference type="AlphaFoldDB" id="A0A4U5M2V6"/>
<dbReference type="PANTHER" id="PTHR45680">
    <property type="entry name" value="NUCLEAR HORMONE RECEPTOR FAMILY"/>
    <property type="match status" value="1"/>
</dbReference>
<dbReference type="STRING" id="34508.A0A4U5M2V6"/>
<dbReference type="Gene3D" id="1.10.565.10">
    <property type="entry name" value="Retinoid X Receptor"/>
    <property type="match status" value="1"/>
</dbReference>
<protein>
    <recommendedName>
        <fullName evidence="4">NR LBD domain-containing protein</fullName>
    </recommendedName>
</protein>
<dbReference type="InterPro" id="IPR051152">
    <property type="entry name" value="C.elegans_Orphan_NR"/>
</dbReference>
<evidence type="ECO:0000256" key="3">
    <source>
        <dbReference type="ARBA" id="ARBA00023170"/>
    </source>
</evidence>
<dbReference type="EMBL" id="AZBU02000010">
    <property type="protein sequence ID" value="TKR63071.1"/>
    <property type="molecule type" value="Genomic_DNA"/>
</dbReference>
<comment type="caution">
    <text evidence="5">The sequence shown here is derived from an EMBL/GenBank/DDBJ whole genome shotgun (WGS) entry which is preliminary data.</text>
</comment>
<dbReference type="SMART" id="SM00430">
    <property type="entry name" value="HOLI"/>
    <property type="match status" value="1"/>
</dbReference>
<accession>A0A4U5M2V6</accession>
<dbReference type="SUPFAM" id="SSF48508">
    <property type="entry name" value="Nuclear receptor ligand-binding domain"/>
    <property type="match status" value="1"/>
</dbReference>
<sequence>MTLDSERPPREDYLPSLPSTSNYKLVEKMVNLEVDGHYFKCDMKAFMADVDAILDQKSHVDKTSLQRMIDAYRSMMPEGKINVKFVTKMHWKQGFINSHVQMKQVARWMMACQEFGDLPIGDKSKIFTQHWQKVSLLERSHHSMEYSKKIPKPECFLITDALAVPPFGPEYTGDPGYEDRTRIASEQFTQINKELWEKVHEPLRKMKMTEFEVVFLCFQRMWDVKNIEGLDPRTYEIAEIVLERMGAELHNRYNHELMMQSYACRLMKALELLSSLEEVFETVRRKMLLMDAFGVFKISLNEFW</sequence>
<evidence type="ECO:0000313" key="5">
    <source>
        <dbReference type="EMBL" id="TKR63071.1"/>
    </source>
</evidence>
<keyword evidence="1" id="KW-0805">Transcription regulation</keyword>
<gene>
    <name evidence="5" type="ORF">L596_026951</name>
</gene>
<dbReference type="InterPro" id="IPR035500">
    <property type="entry name" value="NHR-like_dom_sf"/>
</dbReference>
<dbReference type="PANTHER" id="PTHR45680:SF23">
    <property type="entry name" value="NUCLEAR HORMONE RECEPTOR FAMILY"/>
    <property type="match status" value="1"/>
</dbReference>
<evidence type="ECO:0000313" key="6">
    <source>
        <dbReference type="Proteomes" id="UP000298663"/>
    </source>
</evidence>
<dbReference type="OrthoDB" id="10018779at2759"/>
<evidence type="ECO:0000256" key="1">
    <source>
        <dbReference type="ARBA" id="ARBA00023015"/>
    </source>
</evidence>
<dbReference type="InterPro" id="IPR000536">
    <property type="entry name" value="Nucl_hrmn_rcpt_lig-bd"/>
</dbReference>